<evidence type="ECO:0000259" key="3">
    <source>
        <dbReference type="Pfam" id="PF02894"/>
    </source>
</evidence>
<gene>
    <name evidence="4" type="ORF">ACFFK0_25540</name>
</gene>
<organism evidence="4 5">
    <name type="scientific">Paenibacillus chartarius</name>
    <dbReference type="NCBI Taxonomy" id="747481"/>
    <lineage>
        <taxon>Bacteria</taxon>
        <taxon>Bacillati</taxon>
        <taxon>Bacillota</taxon>
        <taxon>Bacilli</taxon>
        <taxon>Bacillales</taxon>
        <taxon>Paenibacillaceae</taxon>
        <taxon>Paenibacillus</taxon>
    </lineage>
</organism>
<evidence type="ECO:0000256" key="1">
    <source>
        <dbReference type="ARBA" id="ARBA00010928"/>
    </source>
</evidence>
<dbReference type="InterPro" id="IPR004104">
    <property type="entry name" value="Gfo/Idh/MocA-like_OxRdtase_C"/>
</dbReference>
<dbReference type="EMBL" id="JBHLWN010000102">
    <property type="protein sequence ID" value="MFC0215765.1"/>
    <property type="molecule type" value="Genomic_DNA"/>
</dbReference>
<dbReference type="Proteomes" id="UP001589776">
    <property type="component" value="Unassembled WGS sequence"/>
</dbReference>
<dbReference type="InterPro" id="IPR036291">
    <property type="entry name" value="NAD(P)-bd_dom_sf"/>
</dbReference>
<proteinExistence type="inferred from homology"/>
<evidence type="ECO:0000313" key="4">
    <source>
        <dbReference type="EMBL" id="MFC0215765.1"/>
    </source>
</evidence>
<dbReference type="InterPro" id="IPR051450">
    <property type="entry name" value="Gfo/Idh/MocA_Oxidoreductases"/>
</dbReference>
<dbReference type="PANTHER" id="PTHR43377:SF2">
    <property type="entry name" value="BINDING ROSSMANN FOLD OXIDOREDUCTASE, PUTATIVE (AFU_ORTHOLOGUE AFUA_4G00560)-RELATED"/>
    <property type="match status" value="1"/>
</dbReference>
<name>A0ABV6DSZ1_9BACL</name>
<feature type="domain" description="Gfo/Idh/MocA-like oxidoreductase N-terminal" evidence="2">
    <location>
        <begin position="6"/>
        <end position="131"/>
    </location>
</feature>
<dbReference type="Pfam" id="PF01408">
    <property type="entry name" value="GFO_IDH_MocA"/>
    <property type="match status" value="1"/>
</dbReference>
<dbReference type="RefSeq" id="WP_377473272.1">
    <property type="nucleotide sequence ID" value="NZ_JBHLWN010000102.1"/>
</dbReference>
<sequence length="452" mass="50317">MTTRRKYAICGVSGRALGMFAKPILTTFAGSCEVVGLLDRDPARFELYRTRYPDHADVPVYGESEFDRMVDETRPDVIIVAGRDDTHARYVLAALRRDLDVITEKPMVTTGEDCRRVLEAERASKGNVTVTFNYRYAPVHTKIKEIIMEGKLGRITSIDLNWYLDTYHGSSYFKRWNRVRELSGGLSVHKSTHHFDLVNWWIGQKPVEVFAYGALNYYGAEAEANPNKEDGRFCSTCELTNKCSYYSRWNARSKRAPVPDDHLGSLDAGKKAFPYSDYRPDQCIFDSSIDIEDTYTAAVKYSGGALLSYSVNFSLPYEGYRLAINGTKGRLETVEYHMPARTPFPTPVQTIDYFPLFGSKETIHVVHKEGGHGGGDPLLLEDLFMGEDPVRPYRILSGAEDGAYSVATGEAVWRSVKEHRPIPIAEVLGGVSLLGAAEAAAGTAGGEKGDAR</sequence>
<evidence type="ECO:0000313" key="5">
    <source>
        <dbReference type="Proteomes" id="UP001589776"/>
    </source>
</evidence>
<comment type="caution">
    <text evidence="4">The sequence shown here is derived from an EMBL/GenBank/DDBJ whole genome shotgun (WGS) entry which is preliminary data.</text>
</comment>
<dbReference type="Pfam" id="PF02894">
    <property type="entry name" value="GFO_IDH_MocA_C"/>
    <property type="match status" value="1"/>
</dbReference>
<reference evidence="4 5" key="1">
    <citation type="submission" date="2024-09" db="EMBL/GenBank/DDBJ databases">
        <authorList>
            <person name="Sun Q."/>
            <person name="Mori K."/>
        </authorList>
    </citation>
    <scope>NUCLEOTIDE SEQUENCE [LARGE SCALE GENOMIC DNA]</scope>
    <source>
        <strain evidence="4 5">CCM 7759</strain>
    </source>
</reference>
<dbReference type="Gene3D" id="3.40.50.720">
    <property type="entry name" value="NAD(P)-binding Rossmann-like Domain"/>
    <property type="match status" value="1"/>
</dbReference>
<protein>
    <submittedName>
        <fullName evidence="4">Gfo/Idh/MocA family protein</fullName>
    </submittedName>
</protein>
<dbReference type="InterPro" id="IPR000683">
    <property type="entry name" value="Gfo/Idh/MocA-like_OxRdtase_N"/>
</dbReference>
<dbReference type="SUPFAM" id="SSF51735">
    <property type="entry name" value="NAD(P)-binding Rossmann-fold domains"/>
    <property type="match status" value="1"/>
</dbReference>
<keyword evidence="5" id="KW-1185">Reference proteome</keyword>
<dbReference type="Gene3D" id="3.30.360.10">
    <property type="entry name" value="Dihydrodipicolinate Reductase, domain 2"/>
    <property type="match status" value="1"/>
</dbReference>
<dbReference type="SUPFAM" id="SSF55347">
    <property type="entry name" value="Glyceraldehyde-3-phosphate dehydrogenase-like, C-terminal domain"/>
    <property type="match status" value="1"/>
</dbReference>
<feature type="domain" description="Gfo/Idh/MocA-like oxidoreductase C-terminal" evidence="3">
    <location>
        <begin position="144"/>
        <end position="424"/>
    </location>
</feature>
<comment type="similarity">
    <text evidence="1">Belongs to the Gfo/Idh/MocA family.</text>
</comment>
<dbReference type="PANTHER" id="PTHR43377">
    <property type="entry name" value="BILIVERDIN REDUCTASE A"/>
    <property type="match status" value="1"/>
</dbReference>
<evidence type="ECO:0000259" key="2">
    <source>
        <dbReference type="Pfam" id="PF01408"/>
    </source>
</evidence>
<accession>A0ABV6DSZ1</accession>